<accession>A0ACB8RPQ4</accession>
<keyword evidence="2" id="KW-1185">Reference proteome</keyword>
<reference evidence="1" key="2">
    <citation type="journal article" date="2022" name="New Phytol.">
        <title>Evolutionary transition to the ectomycorrhizal habit in the genomes of a hyperdiverse lineage of mushroom-forming fungi.</title>
        <authorList>
            <person name="Looney B."/>
            <person name="Miyauchi S."/>
            <person name="Morin E."/>
            <person name="Drula E."/>
            <person name="Courty P.E."/>
            <person name="Kohler A."/>
            <person name="Kuo A."/>
            <person name="LaButti K."/>
            <person name="Pangilinan J."/>
            <person name="Lipzen A."/>
            <person name="Riley R."/>
            <person name="Andreopoulos W."/>
            <person name="He G."/>
            <person name="Johnson J."/>
            <person name="Nolan M."/>
            <person name="Tritt A."/>
            <person name="Barry K.W."/>
            <person name="Grigoriev I.V."/>
            <person name="Nagy L.G."/>
            <person name="Hibbett D."/>
            <person name="Henrissat B."/>
            <person name="Matheny P.B."/>
            <person name="Labbe J."/>
            <person name="Martin F.M."/>
        </authorList>
    </citation>
    <scope>NUCLEOTIDE SEQUENCE</scope>
    <source>
        <strain evidence="1">FP105234-sp</strain>
    </source>
</reference>
<comment type="caution">
    <text evidence="1">The sequence shown here is derived from an EMBL/GenBank/DDBJ whole genome shotgun (WGS) entry which is preliminary data.</text>
</comment>
<name>A0ACB8RPQ4_9AGAM</name>
<proteinExistence type="predicted"/>
<evidence type="ECO:0000313" key="1">
    <source>
        <dbReference type="EMBL" id="KAI0045787.1"/>
    </source>
</evidence>
<evidence type="ECO:0000313" key="2">
    <source>
        <dbReference type="Proteomes" id="UP000814033"/>
    </source>
</evidence>
<gene>
    <name evidence="1" type="ORF">FA95DRAFT_1560838</name>
</gene>
<reference evidence="1" key="1">
    <citation type="submission" date="2021-02" db="EMBL/GenBank/DDBJ databases">
        <authorList>
            <consortium name="DOE Joint Genome Institute"/>
            <person name="Ahrendt S."/>
            <person name="Looney B.P."/>
            <person name="Miyauchi S."/>
            <person name="Morin E."/>
            <person name="Drula E."/>
            <person name="Courty P.E."/>
            <person name="Chicoki N."/>
            <person name="Fauchery L."/>
            <person name="Kohler A."/>
            <person name="Kuo A."/>
            <person name="Labutti K."/>
            <person name="Pangilinan J."/>
            <person name="Lipzen A."/>
            <person name="Riley R."/>
            <person name="Andreopoulos W."/>
            <person name="He G."/>
            <person name="Johnson J."/>
            <person name="Barry K.W."/>
            <person name="Grigoriev I.V."/>
            <person name="Nagy L."/>
            <person name="Hibbett D."/>
            <person name="Henrissat B."/>
            <person name="Matheny P.B."/>
            <person name="Labbe J."/>
            <person name="Martin F."/>
        </authorList>
    </citation>
    <scope>NUCLEOTIDE SEQUENCE</scope>
    <source>
        <strain evidence="1">FP105234-sp</strain>
    </source>
</reference>
<organism evidence="1 2">
    <name type="scientific">Auriscalpium vulgare</name>
    <dbReference type="NCBI Taxonomy" id="40419"/>
    <lineage>
        <taxon>Eukaryota</taxon>
        <taxon>Fungi</taxon>
        <taxon>Dikarya</taxon>
        <taxon>Basidiomycota</taxon>
        <taxon>Agaricomycotina</taxon>
        <taxon>Agaricomycetes</taxon>
        <taxon>Russulales</taxon>
        <taxon>Auriscalpiaceae</taxon>
        <taxon>Auriscalpium</taxon>
    </lineage>
</organism>
<dbReference type="Proteomes" id="UP000814033">
    <property type="component" value="Unassembled WGS sequence"/>
</dbReference>
<protein>
    <submittedName>
        <fullName evidence="1">Uncharacterized protein</fullName>
    </submittedName>
</protein>
<dbReference type="EMBL" id="MU275942">
    <property type="protein sequence ID" value="KAI0045787.1"/>
    <property type="molecule type" value="Genomic_DNA"/>
</dbReference>
<sequence>MDENSPPPLVPASHALSMRQERKLVDNLDERFLDVTRNYKKRFEPSSSLPDLSAYLHAQQTLLSLILQIPPIDPSTSLRTALLLRLTNDAMNSIPGYPAEPGSLPELLAWLDLLDRGWVAVLRRQAWDTARHDGVESVLPEGAHASAVNQTERTRLRSLLVTGTGRMEEWLEELDGEGETFGEALERLGLQNGFDELFYRTLTEIGGLGEVASDPSGMIGTC</sequence>